<dbReference type="InterPro" id="IPR000515">
    <property type="entry name" value="MetI-like"/>
</dbReference>
<keyword evidence="6 7" id="KW-0472">Membrane</keyword>
<dbReference type="Proteomes" id="UP000275024">
    <property type="component" value="Unassembled WGS sequence"/>
</dbReference>
<dbReference type="PROSITE" id="PS50928">
    <property type="entry name" value="ABC_TM1"/>
    <property type="match status" value="1"/>
</dbReference>
<feature type="transmembrane region" description="Helical" evidence="7">
    <location>
        <begin position="25"/>
        <end position="47"/>
    </location>
</feature>
<dbReference type="PANTHER" id="PTHR43744:SF12">
    <property type="entry name" value="ABC TRANSPORTER PERMEASE PROTEIN MG189-RELATED"/>
    <property type="match status" value="1"/>
</dbReference>
<dbReference type="EMBL" id="RBDY01000001">
    <property type="protein sequence ID" value="RKN27656.1"/>
    <property type="molecule type" value="Genomic_DNA"/>
</dbReference>
<dbReference type="AlphaFoldDB" id="A0A3A9WIC7"/>
<evidence type="ECO:0000256" key="5">
    <source>
        <dbReference type="ARBA" id="ARBA00022989"/>
    </source>
</evidence>
<evidence type="ECO:0000256" key="1">
    <source>
        <dbReference type="ARBA" id="ARBA00004651"/>
    </source>
</evidence>
<comment type="subcellular location">
    <subcellularLocation>
        <location evidence="1 7">Cell membrane</location>
        <topology evidence="1 7">Multi-pass membrane protein</topology>
    </subcellularLocation>
</comment>
<accession>A0A3A9WIC7</accession>
<evidence type="ECO:0000256" key="7">
    <source>
        <dbReference type="RuleBase" id="RU363032"/>
    </source>
</evidence>
<reference evidence="11 12" key="1">
    <citation type="submission" date="2018-09" db="EMBL/GenBank/DDBJ databases">
        <title>Streptomyces sp. nov. DS1-2, an endophytic actinomycete isolated from roots of Dendrobium scabrilingue.</title>
        <authorList>
            <person name="Kuncharoen N."/>
            <person name="Kudo T."/>
            <person name="Ohkuma M."/>
            <person name="Yuki M."/>
            <person name="Tanasupawat S."/>
        </authorList>
    </citation>
    <scope>NUCLEOTIDE SEQUENCE [LARGE SCALE GENOMIC DNA]</scope>
    <source>
        <strain evidence="9 12">AZ1-7</strain>
        <strain evidence="10 11">DS1-2</strain>
    </source>
</reference>
<evidence type="ECO:0000313" key="9">
    <source>
        <dbReference type="EMBL" id="RKN12580.1"/>
    </source>
</evidence>
<feature type="transmembrane region" description="Helical" evidence="7">
    <location>
        <begin position="93"/>
        <end position="117"/>
    </location>
</feature>
<organism evidence="9 12">
    <name type="scientific">Streptomyces radicis</name>
    <dbReference type="NCBI Taxonomy" id="1750517"/>
    <lineage>
        <taxon>Bacteria</taxon>
        <taxon>Bacillati</taxon>
        <taxon>Actinomycetota</taxon>
        <taxon>Actinomycetes</taxon>
        <taxon>Kitasatosporales</taxon>
        <taxon>Streptomycetaceae</taxon>
        <taxon>Streptomyces</taxon>
    </lineage>
</organism>
<dbReference type="OrthoDB" id="2063054at2"/>
<comment type="caution">
    <text evidence="9">The sequence shown here is derived from an EMBL/GenBank/DDBJ whole genome shotgun (WGS) entry which is preliminary data.</text>
</comment>
<evidence type="ECO:0000313" key="10">
    <source>
        <dbReference type="EMBL" id="RKN27656.1"/>
    </source>
</evidence>
<dbReference type="Pfam" id="PF00528">
    <property type="entry name" value="BPD_transp_1"/>
    <property type="match status" value="1"/>
</dbReference>
<keyword evidence="5 7" id="KW-1133">Transmembrane helix</keyword>
<keyword evidence="3" id="KW-1003">Cell membrane</keyword>
<gene>
    <name evidence="10" type="ORF">D7318_01825</name>
    <name evidence="9" type="ORF">D7319_01070</name>
</gene>
<dbReference type="PANTHER" id="PTHR43744">
    <property type="entry name" value="ABC TRANSPORTER PERMEASE PROTEIN MG189-RELATED-RELATED"/>
    <property type="match status" value="1"/>
</dbReference>
<dbReference type="Proteomes" id="UP000268652">
    <property type="component" value="Unassembled WGS sequence"/>
</dbReference>
<evidence type="ECO:0000259" key="8">
    <source>
        <dbReference type="PROSITE" id="PS50928"/>
    </source>
</evidence>
<dbReference type="SUPFAM" id="SSF161098">
    <property type="entry name" value="MetI-like"/>
    <property type="match status" value="1"/>
</dbReference>
<keyword evidence="2 7" id="KW-0813">Transport</keyword>
<feature type="transmembrane region" description="Helical" evidence="7">
    <location>
        <begin position="203"/>
        <end position="224"/>
    </location>
</feature>
<dbReference type="CDD" id="cd06261">
    <property type="entry name" value="TM_PBP2"/>
    <property type="match status" value="1"/>
</dbReference>
<feature type="transmembrane region" description="Helical" evidence="7">
    <location>
        <begin position="260"/>
        <end position="281"/>
    </location>
</feature>
<dbReference type="RefSeq" id="WP_120695015.1">
    <property type="nucleotide sequence ID" value="NZ_RBDX01000001.1"/>
</dbReference>
<dbReference type="GO" id="GO:0055085">
    <property type="term" value="P:transmembrane transport"/>
    <property type="evidence" value="ECO:0007669"/>
    <property type="project" value="InterPro"/>
</dbReference>
<keyword evidence="11" id="KW-1185">Reference proteome</keyword>
<comment type="similarity">
    <text evidence="7">Belongs to the binding-protein-dependent transport system permease family.</text>
</comment>
<evidence type="ECO:0000256" key="3">
    <source>
        <dbReference type="ARBA" id="ARBA00022475"/>
    </source>
</evidence>
<feature type="domain" description="ABC transmembrane type-1" evidence="8">
    <location>
        <begin position="89"/>
        <end position="281"/>
    </location>
</feature>
<proteinExistence type="inferred from homology"/>
<dbReference type="InterPro" id="IPR035906">
    <property type="entry name" value="MetI-like_sf"/>
</dbReference>
<dbReference type="EMBL" id="RBDX01000001">
    <property type="protein sequence ID" value="RKN12580.1"/>
    <property type="molecule type" value="Genomic_DNA"/>
</dbReference>
<feature type="transmembrane region" description="Helical" evidence="7">
    <location>
        <begin position="162"/>
        <end position="182"/>
    </location>
</feature>
<evidence type="ECO:0000313" key="12">
    <source>
        <dbReference type="Proteomes" id="UP000275024"/>
    </source>
</evidence>
<name>A0A3A9WIC7_9ACTN</name>
<dbReference type="GO" id="GO:0005886">
    <property type="term" value="C:plasma membrane"/>
    <property type="evidence" value="ECO:0007669"/>
    <property type="project" value="UniProtKB-SubCell"/>
</dbReference>
<feature type="transmembrane region" description="Helical" evidence="7">
    <location>
        <begin position="124"/>
        <end position="142"/>
    </location>
</feature>
<sequence>MTSTAPERGPRGAAPLRLTLTRGRVALVPLYVPLVIAAFFFALPFAWMLTGAFKAPSEITHYPPTFLPERLNADNFTQAADDVSLWRYLGNSLLVAVVSTVGTVLCASLAAFAFAYLRARGSRVMFGLVLATMMLPPFILLIPSYSIYQWLGWLDTYLPLTVPHFLGVGGAFYIFLLRQFFLGIPREIFEAARIDGAGRLRQYATIALPLAKPALITVALFQFVASWNDFFGPLIFLTDSSKFTLPVGIRFFQGLYATDYGNLMAATTVSVVPVLLLFLVAQRFFVQGIATTGGKG</sequence>
<evidence type="ECO:0000256" key="2">
    <source>
        <dbReference type="ARBA" id="ARBA00022448"/>
    </source>
</evidence>
<evidence type="ECO:0000313" key="11">
    <source>
        <dbReference type="Proteomes" id="UP000268652"/>
    </source>
</evidence>
<keyword evidence="4 7" id="KW-0812">Transmembrane</keyword>
<evidence type="ECO:0000256" key="6">
    <source>
        <dbReference type="ARBA" id="ARBA00023136"/>
    </source>
</evidence>
<protein>
    <submittedName>
        <fullName evidence="9">Carbohydrate ABC transporter permease</fullName>
    </submittedName>
</protein>
<dbReference type="Gene3D" id="1.10.3720.10">
    <property type="entry name" value="MetI-like"/>
    <property type="match status" value="1"/>
</dbReference>
<evidence type="ECO:0000256" key="4">
    <source>
        <dbReference type="ARBA" id="ARBA00022692"/>
    </source>
</evidence>